<dbReference type="PATRIC" id="fig|1196324.3.peg.1560"/>
<name>I8J1S2_9BACL</name>
<gene>
    <name evidence="2" type="ORF">A374_07614</name>
</gene>
<proteinExistence type="predicted"/>
<evidence type="ECO:0000313" key="2">
    <source>
        <dbReference type="EMBL" id="EIT85686.1"/>
    </source>
</evidence>
<dbReference type="Gene3D" id="1.20.120.450">
    <property type="entry name" value="dinb family like domain"/>
    <property type="match status" value="1"/>
</dbReference>
<comment type="caution">
    <text evidence="2">The sequence shown here is derived from an EMBL/GenBank/DDBJ whole genome shotgun (WGS) entry which is preliminary data.</text>
</comment>
<dbReference type="eggNOG" id="COG2318">
    <property type="taxonomic scope" value="Bacteria"/>
</dbReference>
<dbReference type="OrthoDB" id="4295522at2"/>
<evidence type="ECO:0000313" key="3">
    <source>
        <dbReference type="Proteomes" id="UP000004080"/>
    </source>
</evidence>
<dbReference type="AlphaFoldDB" id="I8J1S2"/>
<dbReference type="SUPFAM" id="SSF109854">
    <property type="entry name" value="DinB/YfiT-like putative metalloenzymes"/>
    <property type="match status" value="1"/>
</dbReference>
<dbReference type="STRING" id="1196324.A374_07614"/>
<dbReference type="Proteomes" id="UP000004080">
    <property type="component" value="Unassembled WGS sequence"/>
</dbReference>
<protein>
    <recommendedName>
        <fullName evidence="1">DinB-like domain-containing protein</fullName>
    </recommendedName>
</protein>
<dbReference type="RefSeq" id="WP_007201618.1">
    <property type="nucleotide sequence ID" value="NZ_AKKV01000024.1"/>
</dbReference>
<dbReference type="InterPro" id="IPR024775">
    <property type="entry name" value="DinB-like"/>
</dbReference>
<dbReference type="EMBL" id="AKKV01000024">
    <property type="protein sequence ID" value="EIT85686.1"/>
    <property type="molecule type" value="Genomic_DNA"/>
</dbReference>
<organism evidence="2 3">
    <name type="scientific">Fictibacillus macauensis ZFHKF-1</name>
    <dbReference type="NCBI Taxonomy" id="1196324"/>
    <lineage>
        <taxon>Bacteria</taxon>
        <taxon>Bacillati</taxon>
        <taxon>Bacillota</taxon>
        <taxon>Bacilli</taxon>
        <taxon>Bacillales</taxon>
        <taxon>Fictibacillaceae</taxon>
        <taxon>Fictibacillus</taxon>
    </lineage>
</organism>
<evidence type="ECO:0000259" key="1">
    <source>
        <dbReference type="Pfam" id="PF12867"/>
    </source>
</evidence>
<feature type="domain" description="DinB-like" evidence="1">
    <location>
        <begin position="8"/>
        <end position="142"/>
    </location>
</feature>
<sequence>MNAFFYKQFEITRGQLLQEVGGISSDIVDVQPEGFNNTIHWHVGHVLTVTEQFLFGFPKASTHLPEEYLQLFGNGTKPADWSGEVPSVEELVLQLKDQLVRMKDISDDFLAQPLAQPFHGLQTHGELASLSLSHESNHLGQLHAIKLVATRTGLHK</sequence>
<dbReference type="InterPro" id="IPR034660">
    <property type="entry name" value="DinB/YfiT-like"/>
</dbReference>
<accession>I8J1S2</accession>
<keyword evidence="3" id="KW-1185">Reference proteome</keyword>
<reference evidence="2 3" key="1">
    <citation type="journal article" date="2012" name="J. Bacteriol.">
        <title>Genome of Bacillus macauensis ZFHKF-1, a Long-Chain-Forming Bacterium.</title>
        <authorList>
            <person name="Cai L."/>
            <person name="Zhang T."/>
        </authorList>
    </citation>
    <scope>NUCLEOTIDE SEQUENCE [LARGE SCALE GENOMIC DNA]</scope>
    <source>
        <strain evidence="2 3">ZFHKF-1</strain>
    </source>
</reference>
<dbReference type="Pfam" id="PF12867">
    <property type="entry name" value="DinB_2"/>
    <property type="match status" value="1"/>
</dbReference>